<dbReference type="AlphaFoldDB" id="A0A5N6IN79"/>
<gene>
    <name evidence="1" type="ORF">BDV30DRAFT_243855</name>
</gene>
<name>A0A5N6IN79_9EURO</name>
<reference evidence="1 2" key="1">
    <citation type="submission" date="2019-04" db="EMBL/GenBank/DDBJ databases">
        <title>Fungal friends and foes A comparative genomics study of 23 Aspergillus species from section Flavi.</title>
        <authorList>
            <consortium name="DOE Joint Genome Institute"/>
            <person name="Kjaerbolling I."/>
            <person name="Vesth T.C."/>
            <person name="Frisvad J.C."/>
            <person name="Nybo J.L."/>
            <person name="Theobald S."/>
            <person name="Kildgaard S."/>
            <person name="Petersen T.I."/>
            <person name="Kuo A."/>
            <person name="Sato A."/>
            <person name="Lyhne E.K."/>
            <person name="Kogle M.E."/>
            <person name="Wiebenga A."/>
            <person name="Kun R.S."/>
            <person name="Lubbers R.J."/>
            <person name="Makela M.R."/>
            <person name="Barry K."/>
            <person name="Chovatia M."/>
            <person name="Clum A."/>
            <person name="Daum C."/>
            <person name="Haridas S."/>
            <person name="He G."/>
            <person name="LaButti K."/>
            <person name="Lipzen A."/>
            <person name="Mondo S."/>
            <person name="Pangilinan J."/>
            <person name="Riley R."/>
            <person name="Salamov A."/>
            <person name="Simmons B.A."/>
            <person name="Magnuson J.K."/>
            <person name="Henrissat B."/>
            <person name="Mortensen U.H."/>
            <person name="Larsen T.O."/>
            <person name="De vries R.P."/>
            <person name="Grigoriev I.V."/>
            <person name="Machida M."/>
            <person name="Baker S.E."/>
            <person name="Andersen M.R."/>
        </authorList>
    </citation>
    <scope>NUCLEOTIDE SEQUENCE [LARGE SCALE GENOMIC DNA]</scope>
    <source>
        <strain evidence="1 2">CBS 117635</strain>
    </source>
</reference>
<organism evidence="1 2">
    <name type="scientific">Aspergillus minisclerotigenes</name>
    <dbReference type="NCBI Taxonomy" id="656917"/>
    <lineage>
        <taxon>Eukaryota</taxon>
        <taxon>Fungi</taxon>
        <taxon>Dikarya</taxon>
        <taxon>Ascomycota</taxon>
        <taxon>Pezizomycotina</taxon>
        <taxon>Eurotiomycetes</taxon>
        <taxon>Eurotiomycetidae</taxon>
        <taxon>Eurotiales</taxon>
        <taxon>Aspergillaceae</taxon>
        <taxon>Aspergillus</taxon>
        <taxon>Aspergillus subgen. Circumdati</taxon>
    </lineage>
</organism>
<evidence type="ECO:0000313" key="1">
    <source>
        <dbReference type="EMBL" id="KAB8267916.1"/>
    </source>
</evidence>
<proteinExistence type="predicted"/>
<dbReference type="Proteomes" id="UP000326289">
    <property type="component" value="Unassembled WGS sequence"/>
</dbReference>
<evidence type="ECO:0000313" key="2">
    <source>
        <dbReference type="Proteomes" id="UP000326289"/>
    </source>
</evidence>
<accession>A0A5N6IN79</accession>
<dbReference type="EMBL" id="ML732884">
    <property type="protein sequence ID" value="KAB8267916.1"/>
    <property type="molecule type" value="Genomic_DNA"/>
</dbReference>
<keyword evidence="2" id="KW-1185">Reference proteome</keyword>
<protein>
    <submittedName>
        <fullName evidence="1">Uncharacterized protein</fullName>
    </submittedName>
</protein>
<sequence>MGSNIDNLRRKAQECWEEAFNDGPYSNFLQGEYLVNKSGEPWGSILKDKNLLKKKIKIEDLTKDQSTSFIRTWWAAGRCTSFATRIVRQLQEYSSASFDFKFYDLNGHRVARCMKTGILIDSSSATGVLVLNDGDDWTTIAGDTRNRQWKWRAGMSKFDGGQGLVCSLSLSLPITWGFLTRLETHGRLEGVRKCPLCPAVSFAQGSAHFHGMIKWVPSKNQLILIQQLGNRDSITIQFDKSGTTATETECRDAVADFITQCGGPEGKKQWRFGQPGHRAMDIHDKIWSAAIQAWGHPHIPRR</sequence>